<dbReference type="KEGG" id="amur:ADH66_12205"/>
<feature type="domain" description="ABC transmembrane type-1" evidence="8">
    <location>
        <begin position="76"/>
        <end position="277"/>
    </location>
</feature>
<evidence type="ECO:0000256" key="4">
    <source>
        <dbReference type="ARBA" id="ARBA00022692"/>
    </source>
</evidence>
<reference evidence="9" key="1">
    <citation type="journal article" date="2017" name="Genome Announc.">
        <title>High-Quality Whole-Genome Sequences of the Oligo-Mouse-Microbiota Bacterial Community.</title>
        <authorList>
            <person name="Garzetti D."/>
            <person name="Brugiroux S."/>
            <person name="Bunk B."/>
            <person name="Pukall R."/>
            <person name="McCoy K.D."/>
            <person name="Macpherson A.J."/>
            <person name="Stecher B."/>
        </authorList>
    </citation>
    <scope>NUCLEOTIDE SEQUENCE</scope>
    <source>
        <strain evidence="9">KB18</strain>
    </source>
</reference>
<dbReference type="AlphaFoldDB" id="A0A1Z2XSK9"/>
<evidence type="ECO:0000313" key="10">
    <source>
        <dbReference type="EMBL" id="QQR30615.1"/>
    </source>
</evidence>
<dbReference type="EMBL" id="CP021422">
    <property type="protein sequence ID" value="ASB41351.1"/>
    <property type="molecule type" value="Genomic_DNA"/>
</dbReference>
<dbReference type="Pfam" id="PF00528">
    <property type="entry name" value="BPD_transp_1"/>
    <property type="match status" value="1"/>
</dbReference>
<keyword evidence="2 7" id="KW-0813">Transport</keyword>
<dbReference type="Proteomes" id="UP000196710">
    <property type="component" value="Chromosome"/>
</dbReference>
<evidence type="ECO:0000256" key="3">
    <source>
        <dbReference type="ARBA" id="ARBA00022475"/>
    </source>
</evidence>
<keyword evidence="6 7" id="KW-0472">Membrane</keyword>
<evidence type="ECO:0000256" key="5">
    <source>
        <dbReference type="ARBA" id="ARBA00022989"/>
    </source>
</evidence>
<feature type="transmembrane region" description="Helical" evidence="7">
    <location>
        <begin position="12"/>
        <end position="34"/>
    </location>
</feature>
<dbReference type="SUPFAM" id="SSF161098">
    <property type="entry name" value="MetI-like"/>
    <property type="match status" value="1"/>
</dbReference>
<keyword evidence="3" id="KW-1003">Cell membrane</keyword>
<keyword evidence="5 7" id="KW-1133">Transmembrane helix</keyword>
<feature type="transmembrane region" description="Helical" evidence="7">
    <location>
        <begin position="184"/>
        <end position="206"/>
    </location>
</feature>
<evidence type="ECO:0000313" key="12">
    <source>
        <dbReference type="Proteomes" id="UP000596035"/>
    </source>
</evidence>
<reference evidence="10 12" key="3">
    <citation type="submission" date="2020-11" db="EMBL/GenBank/DDBJ databases">
        <title>Closed and high quality bacterial genomes of the OMM12 community.</title>
        <authorList>
            <person name="Marbouty M."/>
            <person name="Lamy-Besnier Q."/>
            <person name="Debarbieux L."/>
            <person name="Koszul R."/>
        </authorList>
    </citation>
    <scope>NUCLEOTIDE SEQUENCE [LARGE SCALE GENOMIC DNA]</scope>
    <source>
        <strain evidence="10 12">KB18</strain>
    </source>
</reference>
<gene>
    <name evidence="9" type="ORF">ADH66_12205</name>
    <name evidence="10" type="ORF">I5Q82_02515</name>
</gene>
<feature type="transmembrane region" description="Helical" evidence="7">
    <location>
        <begin position="258"/>
        <end position="278"/>
    </location>
</feature>
<reference evidence="11" key="2">
    <citation type="submission" date="2017-05" db="EMBL/GenBank/DDBJ databases">
        <title>Improved OligoMM genomes.</title>
        <authorList>
            <person name="Garzetti D."/>
        </authorList>
    </citation>
    <scope>NUCLEOTIDE SEQUENCE [LARGE SCALE GENOMIC DNA]</scope>
    <source>
        <strain evidence="11">KB18</strain>
    </source>
</reference>
<dbReference type="Gene3D" id="1.10.3720.10">
    <property type="entry name" value="MetI-like"/>
    <property type="match status" value="1"/>
</dbReference>
<dbReference type="GO" id="GO:0055085">
    <property type="term" value="P:transmembrane transport"/>
    <property type="evidence" value="ECO:0007669"/>
    <property type="project" value="InterPro"/>
</dbReference>
<accession>A0A1Z2XSK9</accession>
<feature type="transmembrane region" description="Helical" evidence="7">
    <location>
        <begin position="111"/>
        <end position="131"/>
    </location>
</feature>
<evidence type="ECO:0000256" key="7">
    <source>
        <dbReference type="RuleBase" id="RU363032"/>
    </source>
</evidence>
<sequence length="293" mass="32663">MLQRTNGQKVFAVFNTIGLVLLSIIFILPVWHVAMGSISDPLKVSATSGLILTPLGEPTMGGYKLVMQNNSILVSYLNTFIYVLGSTSIGLVLNLLAAYVLSRKNLMFKGIIVFIVMFTMIFNGGLIPTYILVRNLGMLDTRWAIILPGCVTAYNIIIMRTSFSQIPDELYEAARIDGAGNFRILWQIVVPVSKAIIAVIVLFYAIQQWNAWFNASIYLTKRELFPLQLTLREIVLLSSENSIVAEADGQDVEIYRPLIKYATIMVSVIPMMVIYPFIQKYFVTGVMIGSVKG</sequence>
<dbReference type="InterPro" id="IPR035906">
    <property type="entry name" value="MetI-like_sf"/>
</dbReference>
<dbReference type="PROSITE" id="PS50928">
    <property type="entry name" value="ABC_TM1"/>
    <property type="match status" value="1"/>
</dbReference>
<dbReference type="GO" id="GO:0005886">
    <property type="term" value="C:plasma membrane"/>
    <property type="evidence" value="ECO:0007669"/>
    <property type="project" value="UniProtKB-SubCell"/>
</dbReference>
<proteinExistence type="inferred from homology"/>
<comment type="similarity">
    <text evidence="7">Belongs to the binding-protein-dependent transport system permease family.</text>
</comment>
<keyword evidence="4 7" id="KW-0812">Transmembrane</keyword>
<organism evidence="10 12">
    <name type="scientific">Acutalibacter muris</name>
    <dbReference type="NCBI Taxonomy" id="1796620"/>
    <lineage>
        <taxon>Bacteria</taxon>
        <taxon>Bacillati</taxon>
        <taxon>Bacillota</taxon>
        <taxon>Clostridia</taxon>
        <taxon>Eubacteriales</taxon>
        <taxon>Acutalibacteraceae</taxon>
        <taxon>Acutalibacter</taxon>
    </lineage>
</organism>
<dbReference type="CDD" id="cd06261">
    <property type="entry name" value="TM_PBP2"/>
    <property type="match status" value="1"/>
</dbReference>
<dbReference type="PANTHER" id="PTHR43744:SF9">
    <property type="entry name" value="POLYGALACTURONAN_RHAMNOGALACTURONAN TRANSPORT SYSTEM PERMEASE PROTEIN YTCP"/>
    <property type="match status" value="1"/>
</dbReference>
<keyword evidence="11" id="KW-1185">Reference proteome</keyword>
<evidence type="ECO:0000256" key="6">
    <source>
        <dbReference type="ARBA" id="ARBA00023136"/>
    </source>
</evidence>
<evidence type="ECO:0000313" key="11">
    <source>
        <dbReference type="Proteomes" id="UP000196710"/>
    </source>
</evidence>
<dbReference type="RefSeq" id="WP_066540305.1">
    <property type="nucleotide sequence ID" value="NZ_CAJTCQ010000010.1"/>
</dbReference>
<evidence type="ECO:0000313" key="9">
    <source>
        <dbReference type="EMBL" id="ASB41351.1"/>
    </source>
</evidence>
<evidence type="ECO:0000256" key="2">
    <source>
        <dbReference type="ARBA" id="ARBA00022448"/>
    </source>
</evidence>
<dbReference type="Proteomes" id="UP000596035">
    <property type="component" value="Chromosome"/>
</dbReference>
<comment type="subcellular location">
    <subcellularLocation>
        <location evidence="1 7">Cell membrane</location>
        <topology evidence="1 7">Multi-pass membrane protein</topology>
    </subcellularLocation>
</comment>
<name>A0A1Z2XSK9_9FIRM</name>
<evidence type="ECO:0000259" key="8">
    <source>
        <dbReference type="PROSITE" id="PS50928"/>
    </source>
</evidence>
<feature type="transmembrane region" description="Helical" evidence="7">
    <location>
        <begin position="79"/>
        <end position="99"/>
    </location>
</feature>
<dbReference type="PANTHER" id="PTHR43744">
    <property type="entry name" value="ABC TRANSPORTER PERMEASE PROTEIN MG189-RELATED-RELATED"/>
    <property type="match status" value="1"/>
</dbReference>
<feature type="transmembrane region" description="Helical" evidence="7">
    <location>
        <begin position="143"/>
        <end position="163"/>
    </location>
</feature>
<protein>
    <submittedName>
        <fullName evidence="10">Carbohydrate ABC transporter permease</fullName>
    </submittedName>
</protein>
<evidence type="ECO:0000256" key="1">
    <source>
        <dbReference type="ARBA" id="ARBA00004651"/>
    </source>
</evidence>
<dbReference type="InterPro" id="IPR000515">
    <property type="entry name" value="MetI-like"/>
</dbReference>
<dbReference type="EMBL" id="CP065321">
    <property type="protein sequence ID" value="QQR30615.1"/>
    <property type="molecule type" value="Genomic_DNA"/>
</dbReference>